<name>A0ABV2PPT2_9BACI</name>
<evidence type="ECO:0000256" key="1">
    <source>
        <dbReference type="ARBA" id="ARBA00006817"/>
    </source>
</evidence>
<gene>
    <name evidence="3" type="ORF">ABIA69_003814</name>
</gene>
<feature type="domain" description="Activator of Hsp90 ATPase homologue 1/2-like C-terminal" evidence="2">
    <location>
        <begin position="14"/>
        <end position="118"/>
    </location>
</feature>
<dbReference type="Pfam" id="PF08327">
    <property type="entry name" value="AHSA1"/>
    <property type="match status" value="1"/>
</dbReference>
<keyword evidence="4" id="KW-1185">Reference proteome</keyword>
<sequence length="132" mass="14785">MMAYKENKSSISIDASLEKVWHAITDAELLTKWYAPGSIWEIPHLAAGEQIIFTLIPNSHNQLTEKLPMTLTIKNVTMHQQFSFYLDLPETLIAISLVDDMGKTTVTFNTSGYEASLANLKALLEGKEIPFV</sequence>
<dbReference type="Gene3D" id="3.30.530.20">
    <property type="match status" value="1"/>
</dbReference>
<evidence type="ECO:0000313" key="4">
    <source>
        <dbReference type="Proteomes" id="UP001549363"/>
    </source>
</evidence>
<dbReference type="EMBL" id="JBEPSB010000023">
    <property type="protein sequence ID" value="MET4562623.1"/>
    <property type="molecule type" value="Genomic_DNA"/>
</dbReference>
<proteinExistence type="inferred from homology"/>
<comment type="similarity">
    <text evidence="1">Belongs to the AHA1 family.</text>
</comment>
<reference evidence="3 4" key="1">
    <citation type="submission" date="2024-06" db="EMBL/GenBank/DDBJ databases">
        <title>Sorghum-associated microbial communities from plants grown in Nebraska, USA.</title>
        <authorList>
            <person name="Schachtman D."/>
        </authorList>
    </citation>
    <scope>NUCLEOTIDE SEQUENCE [LARGE SCALE GENOMIC DNA]</scope>
    <source>
        <strain evidence="3 4">736</strain>
    </source>
</reference>
<comment type="caution">
    <text evidence="3">The sequence shown here is derived from an EMBL/GenBank/DDBJ whole genome shotgun (WGS) entry which is preliminary data.</text>
</comment>
<dbReference type="SUPFAM" id="SSF55961">
    <property type="entry name" value="Bet v1-like"/>
    <property type="match status" value="1"/>
</dbReference>
<dbReference type="InterPro" id="IPR023393">
    <property type="entry name" value="START-like_dom_sf"/>
</dbReference>
<accession>A0ABV2PPT2</accession>
<evidence type="ECO:0000259" key="2">
    <source>
        <dbReference type="Pfam" id="PF08327"/>
    </source>
</evidence>
<organism evidence="3 4">
    <name type="scientific">Lysinibacillus parviboronicapiens</name>
    <dbReference type="NCBI Taxonomy" id="436516"/>
    <lineage>
        <taxon>Bacteria</taxon>
        <taxon>Bacillati</taxon>
        <taxon>Bacillota</taxon>
        <taxon>Bacilli</taxon>
        <taxon>Bacillales</taxon>
        <taxon>Bacillaceae</taxon>
        <taxon>Lysinibacillus</taxon>
    </lineage>
</organism>
<dbReference type="Proteomes" id="UP001549363">
    <property type="component" value="Unassembled WGS sequence"/>
</dbReference>
<protein>
    <submittedName>
        <fullName evidence="3">Uncharacterized protein YndB with AHSA1/START domain</fullName>
    </submittedName>
</protein>
<dbReference type="InterPro" id="IPR013538">
    <property type="entry name" value="ASHA1/2-like_C"/>
</dbReference>
<evidence type="ECO:0000313" key="3">
    <source>
        <dbReference type="EMBL" id="MET4562623.1"/>
    </source>
</evidence>